<reference evidence="1 2" key="1">
    <citation type="submission" date="2013-09" db="EMBL/GenBank/DDBJ databases">
        <title>Corchorus capsularis genome sequencing.</title>
        <authorList>
            <person name="Alam M."/>
            <person name="Haque M.S."/>
            <person name="Islam M.S."/>
            <person name="Emdad E.M."/>
            <person name="Islam M.M."/>
            <person name="Ahmed B."/>
            <person name="Halim A."/>
            <person name="Hossen Q.M.M."/>
            <person name="Hossain M.Z."/>
            <person name="Ahmed R."/>
            <person name="Khan M.M."/>
            <person name="Islam R."/>
            <person name="Rashid M.M."/>
            <person name="Khan S.A."/>
            <person name="Rahman M.S."/>
            <person name="Alam M."/>
        </authorList>
    </citation>
    <scope>NUCLEOTIDE SEQUENCE [LARGE SCALE GENOMIC DNA]</scope>
    <source>
        <strain evidence="2">cv. CVL-1</strain>
        <tissue evidence="1">Whole seedling</tissue>
    </source>
</reference>
<dbReference type="Gramene" id="OMO77797">
    <property type="protein sequence ID" value="OMO77797"/>
    <property type="gene ID" value="CCACVL1_14835"/>
</dbReference>
<keyword evidence="2" id="KW-1185">Reference proteome</keyword>
<dbReference type="EMBL" id="AWWV01010691">
    <property type="protein sequence ID" value="OMO77797.1"/>
    <property type="molecule type" value="Genomic_DNA"/>
</dbReference>
<organism evidence="1 2">
    <name type="scientific">Corchorus capsularis</name>
    <name type="common">Jute</name>
    <dbReference type="NCBI Taxonomy" id="210143"/>
    <lineage>
        <taxon>Eukaryota</taxon>
        <taxon>Viridiplantae</taxon>
        <taxon>Streptophyta</taxon>
        <taxon>Embryophyta</taxon>
        <taxon>Tracheophyta</taxon>
        <taxon>Spermatophyta</taxon>
        <taxon>Magnoliopsida</taxon>
        <taxon>eudicotyledons</taxon>
        <taxon>Gunneridae</taxon>
        <taxon>Pentapetalae</taxon>
        <taxon>rosids</taxon>
        <taxon>malvids</taxon>
        <taxon>Malvales</taxon>
        <taxon>Malvaceae</taxon>
        <taxon>Grewioideae</taxon>
        <taxon>Apeibeae</taxon>
        <taxon>Corchorus</taxon>
    </lineage>
</organism>
<proteinExistence type="predicted"/>
<evidence type="ECO:0000313" key="1">
    <source>
        <dbReference type="EMBL" id="OMO77797.1"/>
    </source>
</evidence>
<name>A0A1R3I5D9_COCAP</name>
<evidence type="ECO:0000313" key="2">
    <source>
        <dbReference type="Proteomes" id="UP000188268"/>
    </source>
</evidence>
<accession>A0A1R3I5D9</accession>
<dbReference type="AlphaFoldDB" id="A0A1R3I5D9"/>
<gene>
    <name evidence="1" type="ORF">CCACVL1_14835</name>
</gene>
<dbReference type="Proteomes" id="UP000188268">
    <property type="component" value="Unassembled WGS sequence"/>
</dbReference>
<sequence>MAISTIKPHSLSHQPLWRLFHFLS</sequence>
<comment type="caution">
    <text evidence="1">The sequence shown here is derived from an EMBL/GenBank/DDBJ whole genome shotgun (WGS) entry which is preliminary data.</text>
</comment>
<protein>
    <submittedName>
        <fullName evidence="1">Uncharacterized protein</fullName>
    </submittedName>
</protein>
<feature type="non-terminal residue" evidence="1">
    <location>
        <position position="24"/>
    </location>
</feature>